<reference evidence="1 2" key="1">
    <citation type="submission" date="2017-01" db="EMBL/GenBank/DDBJ databases">
        <title>Complete Genome Sequence of Dolosigranulum pigrum isolated from a Patient with interstitial lung disease.</title>
        <authorList>
            <person name="Mukhopadhyay R."/>
            <person name="Joaquin J."/>
            <person name="Hogue R."/>
            <person name="Fitzgerald S."/>
            <person name="Jospin G."/>
            <person name="Eisen J.A."/>
            <person name="Chaturvedi V."/>
        </authorList>
    </citation>
    <scope>NUCLEOTIDE SEQUENCE [LARGE SCALE GENOMIC DNA]</scope>
    <source>
        <strain evidence="1 2">15S00348</strain>
    </source>
</reference>
<dbReference type="AlphaFoldDB" id="A0A1S8KM83"/>
<evidence type="ECO:0000313" key="2">
    <source>
        <dbReference type="Proteomes" id="UP000190409"/>
    </source>
</evidence>
<sequence>MKLAGTNLISSGSHYICQLYKSASILRGVLEVGWNRGKTVPMLITGDMCQHRDGFFNDEKGRQ</sequence>
<protein>
    <submittedName>
        <fullName evidence="1">Uncharacterized protein</fullName>
    </submittedName>
</protein>
<dbReference type="EMBL" id="MUYF01000003">
    <property type="protein sequence ID" value="OOL80848.1"/>
    <property type="molecule type" value="Genomic_DNA"/>
</dbReference>
<organism evidence="1 2">
    <name type="scientific">Dolosigranulum pigrum</name>
    <dbReference type="NCBI Taxonomy" id="29394"/>
    <lineage>
        <taxon>Bacteria</taxon>
        <taxon>Bacillati</taxon>
        <taxon>Bacillota</taxon>
        <taxon>Bacilli</taxon>
        <taxon>Lactobacillales</taxon>
        <taxon>Carnobacteriaceae</taxon>
        <taxon>Dolosigranulum</taxon>
    </lineage>
</organism>
<name>A0A1S8KM83_9LACT</name>
<comment type="caution">
    <text evidence="1">The sequence shown here is derived from an EMBL/GenBank/DDBJ whole genome shotgun (WGS) entry which is preliminary data.</text>
</comment>
<evidence type="ECO:0000313" key="1">
    <source>
        <dbReference type="EMBL" id="OOL80848.1"/>
    </source>
</evidence>
<gene>
    <name evidence="1" type="ORF">BWX42_02850</name>
</gene>
<dbReference type="Proteomes" id="UP000190409">
    <property type="component" value="Unassembled WGS sequence"/>
</dbReference>
<accession>A0A1S8KM83</accession>
<proteinExistence type="predicted"/>